<gene>
    <name evidence="14 17" type="primary">rnhC</name>
    <name evidence="17" type="ORF">DB44_CA00050</name>
</gene>
<evidence type="ECO:0000256" key="4">
    <source>
        <dbReference type="ARBA" id="ARBA00004496"/>
    </source>
</evidence>
<dbReference type="PANTHER" id="PTHR10954:SF23">
    <property type="entry name" value="RIBONUCLEASE"/>
    <property type="match status" value="1"/>
</dbReference>
<comment type="cofactor">
    <cofactor evidence="2">
        <name>Mg(2+)</name>
        <dbReference type="ChEBI" id="CHEBI:18420"/>
    </cofactor>
</comment>
<evidence type="ECO:0000256" key="5">
    <source>
        <dbReference type="ARBA" id="ARBA00008378"/>
    </source>
</evidence>
<sequence length="307" mass="34266">MINLHLMSSLPPFVTTLDLKLAEKLLKDLQQQGFSITIPAYTRFSASKKGLTCTLYTSGKLVVQGKEQAHFIEFYLEPEILESFGFSHPTTKIDLTPHIGIDESGKGDFFGPLCIAGVYIQANQFSKLQALGVKDSKTLSDKTIRQLASQIKNLCLYHIVKINPAKYNEIYQDFKNLNRLLAWGHATTIEQLILQSGCQTVIVDQFADEKVVLLALKRKKLDVNLTQRHRAEDDLAVAAASILARQAFIDGLEQLSKEIQIPLPKGSSSATQKAGKEVLRKWGEERLRSICKQHFKTLDAILGKVGK</sequence>
<evidence type="ECO:0000256" key="10">
    <source>
        <dbReference type="ARBA" id="ARBA00022723"/>
    </source>
</evidence>
<dbReference type="Pfam" id="PF11858">
    <property type="entry name" value="DUF3378"/>
    <property type="match status" value="1"/>
</dbReference>
<dbReference type="GO" id="GO:0004523">
    <property type="term" value="F:RNA-DNA hybrid ribonuclease activity"/>
    <property type="evidence" value="ECO:0007669"/>
    <property type="project" value="UniProtKB-UniRule"/>
</dbReference>
<dbReference type="NCBIfam" id="TIGR00716">
    <property type="entry name" value="rnhC"/>
    <property type="match status" value="1"/>
</dbReference>
<keyword evidence="11 14" id="KW-0255">Endonuclease</keyword>
<protein>
    <recommendedName>
        <fullName evidence="7 14">Ribonuclease HIII</fullName>
        <shortName evidence="14">RNase HIII</shortName>
        <ecNumber evidence="6 14">3.1.26.4</ecNumber>
    </recommendedName>
</protein>
<dbReference type="GO" id="GO:0003723">
    <property type="term" value="F:RNA binding"/>
    <property type="evidence" value="ECO:0007669"/>
    <property type="project" value="UniProtKB-UniRule"/>
</dbReference>
<feature type="binding site" evidence="14 15">
    <location>
        <position position="103"/>
    </location>
    <ligand>
        <name>a divalent metal cation</name>
        <dbReference type="ChEBI" id="CHEBI:60240"/>
    </ligand>
</feature>
<dbReference type="InterPro" id="IPR024567">
    <property type="entry name" value="RNase_HII/HIII_dom"/>
</dbReference>
<evidence type="ECO:0000256" key="8">
    <source>
        <dbReference type="ARBA" id="ARBA00022490"/>
    </source>
</evidence>
<dbReference type="Gene3D" id="3.30.310.10">
    <property type="entry name" value="TATA-Binding Protein"/>
    <property type="match status" value="1"/>
</dbReference>
<evidence type="ECO:0000256" key="1">
    <source>
        <dbReference type="ARBA" id="ARBA00000077"/>
    </source>
</evidence>
<evidence type="ECO:0000256" key="13">
    <source>
        <dbReference type="ARBA" id="ARBA00022842"/>
    </source>
</evidence>
<evidence type="ECO:0000256" key="9">
    <source>
        <dbReference type="ARBA" id="ARBA00022722"/>
    </source>
</evidence>
<evidence type="ECO:0000313" key="17">
    <source>
        <dbReference type="EMBL" id="KIC72793.1"/>
    </source>
</evidence>
<keyword evidence="8 14" id="KW-0963">Cytoplasm</keyword>
<feature type="domain" description="RNase H type-2" evidence="16">
    <location>
        <begin position="96"/>
        <end position="307"/>
    </location>
</feature>
<dbReference type="InterPro" id="IPR001352">
    <property type="entry name" value="RNase_HII/HIII"/>
</dbReference>
<dbReference type="CDD" id="cd14796">
    <property type="entry name" value="RNAse_HIII_N"/>
    <property type="match status" value="1"/>
</dbReference>
<dbReference type="EMBL" id="JSAN01000047">
    <property type="protein sequence ID" value="KIC72793.1"/>
    <property type="molecule type" value="Genomic_DNA"/>
</dbReference>
<dbReference type="Pfam" id="PF01351">
    <property type="entry name" value="RNase_HII"/>
    <property type="match status" value="1"/>
</dbReference>
<dbReference type="PANTHER" id="PTHR10954">
    <property type="entry name" value="RIBONUCLEASE H2 SUBUNIT A"/>
    <property type="match status" value="1"/>
</dbReference>
<dbReference type="GO" id="GO:0032299">
    <property type="term" value="C:ribonuclease H2 complex"/>
    <property type="evidence" value="ECO:0007669"/>
    <property type="project" value="TreeGrafter"/>
</dbReference>
<dbReference type="SUPFAM" id="SSF53098">
    <property type="entry name" value="Ribonuclease H-like"/>
    <property type="match status" value="1"/>
</dbReference>
<comment type="similarity">
    <text evidence="5 14">Belongs to the RNase HII family. RnhC subfamily.</text>
</comment>
<dbReference type="InterPro" id="IPR012295">
    <property type="entry name" value="TBP_dom_sf"/>
</dbReference>
<keyword evidence="12 14" id="KW-0378">Hydrolase</keyword>
<dbReference type="HAMAP" id="MF_00053">
    <property type="entry name" value="RNase_HIII"/>
    <property type="match status" value="1"/>
</dbReference>
<dbReference type="PROSITE" id="PS51975">
    <property type="entry name" value="RNASE_H_2"/>
    <property type="match status" value="1"/>
</dbReference>
<evidence type="ECO:0000256" key="11">
    <source>
        <dbReference type="ARBA" id="ARBA00022759"/>
    </source>
</evidence>
<dbReference type="GO" id="GO:0043137">
    <property type="term" value="P:DNA replication, removal of RNA primer"/>
    <property type="evidence" value="ECO:0007669"/>
    <property type="project" value="TreeGrafter"/>
</dbReference>
<dbReference type="InterPro" id="IPR036397">
    <property type="entry name" value="RNaseH_sf"/>
</dbReference>
<keyword evidence="9 14" id="KW-0540">Nuclease</keyword>
<evidence type="ECO:0000256" key="14">
    <source>
        <dbReference type="HAMAP-Rule" id="MF_00053"/>
    </source>
</evidence>
<dbReference type="EC" id="3.1.26.4" evidence="6 14"/>
<dbReference type="GO" id="GO:0006298">
    <property type="term" value="P:mismatch repair"/>
    <property type="evidence" value="ECO:0007669"/>
    <property type="project" value="TreeGrafter"/>
</dbReference>
<comment type="subcellular location">
    <subcellularLocation>
        <location evidence="4 14">Cytoplasm</location>
    </subcellularLocation>
</comment>
<dbReference type="AlphaFoldDB" id="A0A0C1HDF1"/>
<evidence type="ECO:0000256" key="15">
    <source>
        <dbReference type="PROSITE-ProRule" id="PRU01319"/>
    </source>
</evidence>
<dbReference type="CDD" id="cd06590">
    <property type="entry name" value="RNase_HII_bacteria_HIII_like"/>
    <property type="match status" value="1"/>
</dbReference>
<dbReference type="InterPro" id="IPR004641">
    <property type="entry name" value="RNase_HIII"/>
</dbReference>
<organism evidence="17 18">
    <name type="scientific">Candidatus Protochlamydia amoebophila</name>
    <dbReference type="NCBI Taxonomy" id="362787"/>
    <lineage>
        <taxon>Bacteria</taxon>
        <taxon>Pseudomonadati</taxon>
        <taxon>Chlamydiota</taxon>
        <taxon>Chlamydiia</taxon>
        <taxon>Parachlamydiales</taxon>
        <taxon>Parachlamydiaceae</taxon>
        <taxon>Candidatus Protochlamydia</taxon>
    </lineage>
</organism>
<dbReference type="GO" id="GO:0005737">
    <property type="term" value="C:cytoplasm"/>
    <property type="evidence" value="ECO:0007669"/>
    <property type="project" value="UniProtKB-SubCell"/>
</dbReference>
<proteinExistence type="inferred from homology"/>
<dbReference type="PATRIC" id="fig|362787.3.peg.752"/>
<comment type="cofactor">
    <cofactor evidence="14 15">
        <name>Mn(2+)</name>
        <dbReference type="ChEBI" id="CHEBI:29035"/>
    </cofactor>
    <cofactor evidence="14 15">
        <name>Mg(2+)</name>
        <dbReference type="ChEBI" id="CHEBI:18420"/>
    </cofactor>
    <text evidence="14 15">Manganese or magnesium. Binds 1 divalent metal ion per monomer in the absence of substrate. May bind a second metal ion after substrate binding.</text>
</comment>
<feature type="binding site" evidence="14 15">
    <location>
        <position position="204"/>
    </location>
    <ligand>
        <name>a divalent metal cation</name>
        <dbReference type="ChEBI" id="CHEBI:60240"/>
    </ligand>
</feature>
<dbReference type="GO" id="GO:0000287">
    <property type="term" value="F:magnesium ion binding"/>
    <property type="evidence" value="ECO:0007669"/>
    <property type="project" value="UniProtKB-UniRule"/>
</dbReference>
<dbReference type="Proteomes" id="UP000031465">
    <property type="component" value="Unassembled WGS sequence"/>
</dbReference>
<comment type="function">
    <text evidence="3 14">Endonuclease that specifically degrades the RNA of RNA-DNA hybrids.</text>
</comment>
<dbReference type="InterPro" id="IPR024568">
    <property type="entry name" value="RNase_HIII_N"/>
</dbReference>
<evidence type="ECO:0000256" key="7">
    <source>
        <dbReference type="ARBA" id="ARBA00021407"/>
    </source>
</evidence>
<comment type="caution">
    <text evidence="17">The sequence shown here is derived from an EMBL/GenBank/DDBJ whole genome shotgun (WGS) entry which is preliminary data.</text>
</comment>
<dbReference type="PIRSF" id="PIRSF037748">
    <property type="entry name" value="RnhC"/>
    <property type="match status" value="1"/>
</dbReference>
<accession>A0A0C1HDF1</accession>
<evidence type="ECO:0000256" key="12">
    <source>
        <dbReference type="ARBA" id="ARBA00022801"/>
    </source>
</evidence>
<evidence type="ECO:0000256" key="3">
    <source>
        <dbReference type="ARBA" id="ARBA00004065"/>
    </source>
</evidence>
<evidence type="ECO:0000313" key="18">
    <source>
        <dbReference type="Proteomes" id="UP000031465"/>
    </source>
</evidence>
<evidence type="ECO:0000256" key="2">
    <source>
        <dbReference type="ARBA" id="ARBA00001946"/>
    </source>
</evidence>
<keyword evidence="10 14" id="KW-0479">Metal-binding</keyword>
<dbReference type="Gene3D" id="3.30.420.10">
    <property type="entry name" value="Ribonuclease H-like superfamily/Ribonuclease H"/>
    <property type="match status" value="1"/>
</dbReference>
<comment type="catalytic activity">
    <reaction evidence="1 14 15">
        <text>Endonucleolytic cleavage to 5'-phosphomonoester.</text>
        <dbReference type="EC" id="3.1.26.4"/>
    </reaction>
</comment>
<evidence type="ECO:0000256" key="6">
    <source>
        <dbReference type="ARBA" id="ARBA00012180"/>
    </source>
</evidence>
<reference evidence="17 18" key="1">
    <citation type="journal article" date="2014" name="Mol. Biol. Evol.">
        <title>Massive expansion of Ubiquitination-related gene families within the Chlamydiae.</title>
        <authorList>
            <person name="Domman D."/>
            <person name="Collingro A."/>
            <person name="Lagkouvardos I."/>
            <person name="Gehre L."/>
            <person name="Weinmaier T."/>
            <person name="Rattei T."/>
            <person name="Subtil A."/>
            <person name="Horn M."/>
        </authorList>
    </citation>
    <scope>NUCLEOTIDE SEQUENCE [LARGE SCALE GENOMIC DNA]</scope>
    <source>
        <strain evidence="17 18">EI2</strain>
    </source>
</reference>
<name>A0A0C1HDF1_9BACT</name>
<keyword evidence="13 14" id="KW-0460">Magnesium</keyword>
<feature type="binding site" evidence="14 15">
    <location>
        <position position="102"/>
    </location>
    <ligand>
        <name>a divalent metal cation</name>
        <dbReference type="ChEBI" id="CHEBI:60240"/>
    </ligand>
</feature>
<dbReference type="InterPro" id="IPR012337">
    <property type="entry name" value="RNaseH-like_sf"/>
</dbReference>
<evidence type="ECO:0000259" key="16">
    <source>
        <dbReference type="PROSITE" id="PS51975"/>
    </source>
</evidence>